<name>E2AZK0_CAMFO</name>
<dbReference type="OMA" id="MEQQFIG"/>
<dbReference type="OrthoDB" id="265761at2759"/>
<evidence type="ECO:0000256" key="2">
    <source>
        <dbReference type="ARBA" id="ARBA00041112"/>
    </source>
</evidence>
<dbReference type="PANTHER" id="PTHR12475">
    <property type="match status" value="1"/>
</dbReference>
<reference evidence="3 4" key="1">
    <citation type="journal article" date="2010" name="Science">
        <title>Genomic comparison of the ants Camponotus floridanus and Harpegnathos saltator.</title>
        <authorList>
            <person name="Bonasio R."/>
            <person name="Zhang G."/>
            <person name="Ye C."/>
            <person name="Mutti N.S."/>
            <person name="Fang X."/>
            <person name="Qin N."/>
            <person name="Donahue G."/>
            <person name="Yang P."/>
            <person name="Li Q."/>
            <person name="Li C."/>
            <person name="Zhang P."/>
            <person name="Huang Z."/>
            <person name="Berger S.L."/>
            <person name="Reinberg D."/>
            <person name="Wang J."/>
            <person name="Liebig J."/>
        </authorList>
    </citation>
    <scope>NUCLEOTIDE SEQUENCE [LARGE SCALE GENOMIC DNA]</scope>
    <source>
        <strain evidence="4">C129</strain>
    </source>
</reference>
<dbReference type="EMBL" id="GL444248">
    <property type="protein sequence ID" value="EFN61133.1"/>
    <property type="molecule type" value="Genomic_DNA"/>
</dbReference>
<keyword evidence="4" id="KW-1185">Reference proteome</keyword>
<organism evidence="4">
    <name type="scientific">Camponotus floridanus</name>
    <name type="common">Florida carpenter ant</name>
    <dbReference type="NCBI Taxonomy" id="104421"/>
    <lineage>
        <taxon>Eukaryota</taxon>
        <taxon>Metazoa</taxon>
        <taxon>Ecdysozoa</taxon>
        <taxon>Arthropoda</taxon>
        <taxon>Hexapoda</taxon>
        <taxon>Insecta</taxon>
        <taxon>Pterygota</taxon>
        <taxon>Neoptera</taxon>
        <taxon>Endopterygota</taxon>
        <taxon>Hymenoptera</taxon>
        <taxon>Apocrita</taxon>
        <taxon>Aculeata</taxon>
        <taxon>Formicoidea</taxon>
        <taxon>Formicidae</taxon>
        <taxon>Formicinae</taxon>
        <taxon>Camponotus</taxon>
    </lineage>
</organism>
<dbReference type="SUPFAM" id="SSF54637">
    <property type="entry name" value="Thioesterase/thiol ester dehydrase-isomerase"/>
    <property type="match status" value="1"/>
</dbReference>
<protein>
    <recommendedName>
        <fullName evidence="2">Protein THEM6</fullName>
    </recommendedName>
</protein>
<dbReference type="InParanoid" id="E2AZK0"/>
<dbReference type="CDD" id="cd00586">
    <property type="entry name" value="4HBT"/>
    <property type="match status" value="1"/>
</dbReference>
<dbReference type="Proteomes" id="UP000000311">
    <property type="component" value="Unassembled WGS sequence"/>
</dbReference>
<dbReference type="InterPro" id="IPR051490">
    <property type="entry name" value="THEM6_lcsJ_thioesterase"/>
</dbReference>
<evidence type="ECO:0000313" key="3">
    <source>
        <dbReference type="EMBL" id="EFN61133.1"/>
    </source>
</evidence>
<comment type="similarity">
    <text evidence="1">Belongs to the THEM6 family.</text>
</comment>
<evidence type="ECO:0000313" key="4">
    <source>
        <dbReference type="Proteomes" id="UP000000311"/>
    </source>
</evidence>
<evidence type="ECO:0000256" key="1">
    <source>
        <dbReference type="ARBA" id="ARBA00038228"/>
    </source>
</evidence>
<dbReference type="PANTHER" id="PTHR12475:SF4">
    <property type="entry name" value="PROTEIN THEM6"/>
    <property type="match status" value="1"/>
</dbReference>
<sequence>MNNARYLREADFARYYYFDRSGLYATITKKNGTIIQTASIVRYRRAISIFMPYKIITKLIYWDDRHFYMEQQFIGLKNNFIYAIILNRQTIIGSETPIEDIIANIEPKTCKPKPTKEFELWMETIKESSQNLRNQGKMK</sequence>
<gene>
    <name evidence="3" type="ORF">EAG_15522</name>
</gene>
<proteinExistence type="inferred from homology"/>
<dbReference type="Gene3D" id="3.10.129.10">
    <property type="entry name" value="Hotdog Thioesterase"/>
    <property type="match status" value="1"/>
</dbReference>
<dbReference type="InterPro" id="IPR029069">
    <property type="entry name" value="HotDog_dom_sf"/>
</dbReference>
<dbReference type="Pfam" id="PF13279">
    <property type="entry name" value="4HBT_2"/>
    <property type="match status" value="1"/>
</dbReference>
<accession>E2AZK0</accession>
<dbReference type="AlphaFoldDB" id="E2AZK0"/>